<dbReference type="EMBL" id="VAHF01000001">
    <property type="protein sequence ID" value="TXG72247.1"/>
    <property type="molecule type" value="Genomic_DNA"/>
</dbReference>
<evidence type="ECO:0000259" key="2">
    <source>
        <dbReference type="Pfam" id="PF13976"/>
    </source>
</evidence>
<evidence type="ECO:0000313" key="3">
    <source>
        <dbReference type="EMBL" id="TXG72247.1"/>
    </source>
</evidence>
<dbReference type="PANTHER" id="PTHR42648:SF26">
    <property type="entry name" value="INTEGRASE CATALYTIC DOMAIN-CONTAINING PROTEIN"/>
    <property type="match status" value="1"/>
</dbReference>
<keyword evidence="4" id="KW-1185">Reference proteome</keyword>
<dbReference type="Pfam" id="PF13976">
    <property type="entry name" value="gag_pre-integrs"/>
    <property type="match status" value="1"/>
</dbReference>
<dbReference type="AlphaFoldDB" id="A0A5C7IS64"/>
<dbReference type="InterPro" id="IPR039537">
    <property type="entry name" value="Retrotran_Ty1/copia-like"/>
</dbReference>
<dbReference type="OrthoDB" id="1938465at2759"/>
<gene>
    <name evidence="3" type="ORF">EZV62_000826</name>
</gene>
<comment type="caution">
    <text evidence="3">The sequence shown here is derived from an EMBL/GenBank/DDBJ whole genome shotgun (WGS) entry which is preliminary data.</text>
</comment>
<dbReference type="InterPro" id="IPR025724">
    <property type="entry name" value="GAG-pre-integrase_dom"/>
</dbReference>
<dbReference type="Proteomes" id="UP000323000">
    <property type="component" value="Chromosome 1"/>
</dbReference>
<dbReference type="PANTHER" id="PTHR42648">
    <property type="entry name" value="TRANSPOSASE, PUTATIVE-RELATED"/>
    <property type="match status" value="1"/>
</dbReference>
<feature type="compositionally biased region" description="Polar residues" evidence="1">
    <location>
        <begin position="227"/>
        <end position="246"/>
    </location>
</feature>
<evidence type="ECO:0000313" key="4">
    <source>
        <dbReference type="Proteomes" id="UP000323000"/>
    </source>
</evidence>
<feature type="region of interest" description="Disordered" evidence="1">
    <location>
        <begin position="227"/>
        <end position="254"/>
    </location>
</feature>
<evidence type="ECO:0000256" key="1">
    <source>
        <dbReference type="SAM" id="MobiDB-lite"/>
    </source>
</evidence>
<sequence>MKKVLLRGALKNGLYRLTLAEASQDGYTNFIKGHVNGLISSSFNPHYGNKTGPGNVYKSRPNVAFSSSYATVNFSIWHAKLGHPAPLILQKMLNHVHFNKKFVVPHFCDSCKLGKLHKLPYAKGPLDLIYSDIWGPAPALKSDALDVFINFQRLVELQFEKKIKNLSDMGGEYIALVPHLTKGGIQIRTSPTPCSQPSSMPFSTIQDVLFTIPCNVTGQNINITQPPTCINSPLQQRSPSDSTNSAHMPANAPFSAQSTAHTPVAFHLMQTRSKSGIYKPKALQ</sequence>
<reference evidence="4" key="1">
    <citation type="journal article" date="2019" name="Gigascience">
        <title>De novo genome assembly of the endangered Acer yangbiense, a plant species with extremely small populations endemic to Yunnan Province, China.</title>
        <authorList>
            <person name="Yang J."/>
            <person name="Wariss H.M."/>
            <person name="Tao L."/>
            <person name="Zhang R."/>
            <person name="Yun Q."/>
            <person name="Hollingsworth P."/>
            <person name="Dao Z."/>
            <person name="Luo G."/>
            <person name="Guo H."/>
            <person name="Ma Y."/>
            <person name="Sun W."/>
        </authorList>
    </citation>
    <scope>NUCLEOTIDE SEQUENCE [LARGE SCALE GENOMIC DNA]</scope>
    <source>
        <strain evidence="4">cv. Malutang</strain>
    </source>
</reference>
<proteinExistence type="predicted"/>
<feature type="domain" description="GAG-pre-integrase" evidence="2">
    <location>
        <begin position="62"/>
        <end position="115"/>
    </location>
</feature>
<organism evidence="3 4">
    <name type="scientific">Acer yangbiense</name>
    <dbReference type="NCBI Taxonomy" id="1000413"/>
    <lineage>
        <taxon>Eukaryota</taxon>
        <taxon>Viridiplantae</taxon>
        <taxon>Streptophyta</taxon>
        <taxon>Embryophyta</taxon>
        <taxon>Tracheophyta</taxon>
        <taxon>Spermatophyta</taxon>
        <taxon>Magnoliopsida</taxon>
        <taxon>eudicotyledons</taxon>
        <taxon>Gunneridae</taxon>
        <taxon>Pentapetalae</taxon>
        <taxon>rosids</taxon>
        <taxon>malvids</taxon>
        <taxon>Sapindales</taxon>
        <taxon>Sapindaceae</taxon>
        <taxon>Hippocastanoideae</taxon>
        <taxon>Acereae</taxon>
        <taxon>Acer</taxon>
    </lineage>
</organism>
<protein>
    <recommendedName>
        <fullName evidence="2">GAG-pre-integrase domain-containing protein</fullName>
    </recommendedName>
</protein>
<name>A0A5C7IS64_9ROSI</name>
<accession>A0A5C7IS64</accession>